<evidence type="ECO:0000256" key="1">
    <source>
        <dbReference type="SAM" id="Phobius"/>
    </source>
</evidence>
<organism evidence="2">
    <name type="scientific">marine sediment metagenome</name>
    <dbReference type="NCBI Taxonomy" id="412755"/>
    <lineage>
        <taxon>unclassified sequences</taxon>
        <taxon>metagenomes</taxon>
        <taxon>ecological metagenomes</taxon>
    </lineage>
</organism>
<proteinExistence type="predicted"/>
<accession>X1F1Z7</accession>
<gene>
    <name evidence="2" type="ORF">S03H2_18561</name>
</gene>
<name>X1F1Z7_9ZZZZ</name>
<feature type="transmembrane region" description="Helical" evidence="1">
    <location>
        <begin position="59"/>
        <end position="87"/>
    </location>
</feature>
<evidence type="ECO:0000313" key="2">
    <source>
        <dbReference type="EMBL" id="GAH39646.1"/>
    </source>
</evidence>
<comment type="caution">
    <text evidence="2">The sequence shown here is derived from an EMBL/GenBank/DDBJ whole genome shotgun (WGS) entry which is preliminary data.</text>
</comment>
<dbReference type="AlphaFoldDB" id="X1F1Z7"/>
<feature type="non-terminal residue" evidence="2">
    <location>
        <position position="1"/>
    </location>
</feature>
<keyword evidence="1" id="KW-1133">Transmembrane helix</keyword>
<dbReference type="Pfam" id="PF11026">
    <property type="entry name" value="DUF2721"/>
    <property type="match status" value="1"/>
</dbReference>
<protein>
    <recommendedName>
        <fullName evidence="3">DUF2721 domain-containing protein</fullName>
    </recommendedName>
</protein>
<sequence>IGPVILISGIGLLLLTMTNRLGRAIDRARILVGTLPNTTETRRDKIAAQLQILWRRARLIRLAIALASVSALAAAILIIVLFLTALWQIETSWIIVILFIVCMMCLIGSLALFIHDINQSLAALKLELEAEGIGDV</sequence>
<dbReference type="EMBL" id="BARU01009636">
    <property type="protein sequence ID" value="GAH39646.1"/>
    <property type="molecule type" value="Genomic_DNA"/>
</dbReference>
<keyword evidence="1" id="KW-0812">Transmembrane</keyword>
<keyword evidence="1" id="KW-0472">Membrane</keyword>
<dbReference type="InterPro" id="IPR021279">
    <property type="entry name" value="DUF2721"/>
</dbReference>
<reference evidence="2" key="1">
    <citation type="journal article" date="2014" name="Front. Microbiol.">
        <title>High frequency of phylogenetically diverse reductive dehalogenase-homologous genes in deep subseafloor sedimentary metagenomes.</title>
        <authorList>
            <person name="Kawai M."/>
            <person name="Futagami T."/>
            <person name="Toyoda A."/>
            <person name="Takaki Y."/>
            <person name="Nishi S."/>
            <person name="Hori S."/>
            <person name="Arai W."/>
            <person name="Tsubouchi T."/>
            <person name="Morono Y."/>
            <person name="Uchiyama I."/>
            <person name="Ito T."/>
            <person name="Fujiyama A."/>
            <person name="Inagaki F."/>
            <person name="Takami H."/>
        </authorList>
    </citation>
    <scope>NUCLEOTIDE SEQUENCE</scope>
    <source>
        <strain evidence="2">Expedition CK06-06</strain>
    </source>
</reference>
<evidence type="ECO:0008006" key="3">
    <source>
        <dbReference type="Google" id="ProtNLM"/>
    </source>
</evidence>
<feature type="transmembrane region" description="Helical" evidence="1">
    <location>
        <begin position="93"/>
        <end position="114"/>
    </location>
</feature>